<organism evidence="3 4">
    <name type="scientific">Lentibacillus juripiscarius</name>
    <dbReference type="NCBI Taxonomy" id="257446"/>
    <lineage>
        <taxon>Bacteria</taxon>
        <taxon>Bacillati</taxon>
        <taxon>Bacillota</taxon>
        <taxon>Bacilli</taxon>
        <taxon>Bacillales</taxon>
        <taxon>Bacillaceae</taxon>
        <taxon>Lentibacillus</taxon>
    </lineage>
</organism>
<sequence>MKRLFILVAVLFMISVRTPATVQETWNSDLMETASIENWTAAIQEWFADKDITINEYKEDLTQFFQLEEQREAPDMDTAEPSAYEKEVVELVNEERTKKGLEPLEMHHGLSDLARKKSQDMADNNYFSHTSPTYGSPFEMMEQFDFTFQLAGENIAAGQRSPEQVVEGWMNSKGHRENILKEGFTHIGVGYVEDAGLPYGTYWTQLFMTPR</sequence>
<dbReference type="Proteomes" id="UP001597502">
    <property type="component" value="Unassembled WGS sequence"/>
</dbReference>
<keyword evidence="4" id="KW-1185">Reference proteome</keyword>
<dbReference type="PANTHER" id="PTHR31157">
    <property type="entry name" value="SCP DOMAIN-CONTAINING PROTEIN"/>
    <property type="match status" value="1"/>
</dbReference>
<protein>
    <submittedName>
        <fullName evidence="3">CAP domain-containing protein</fullName>
    </submittedName>
</protein>
<evidence type="ECO:0000313" key="4">
    <source>
        <dbReference type="Proteomes" id="UP001597502"/>
    </source>
</evidence>
<feature type="domain" description="SCP" evidence="2">
    <location>
        <begin position="89"/>
        <end position="207"/>
    </location>
</feature>
<dbReference type="Pfam" id="PF00188">
    <property type="entry name" value="CAP"/>
    <property type="match status" value="1"/>
</dbReference>
<dbReference type="Gene3D" id="3.40.33.10">
    <property type="entry name" value="CAP"/>
    <property type="match status" value="1"/>
</dbReference>
<proteinExistence type="predicted"/>
<dbReference type="NCBIfam" id="TIGR02909">
    <property type="entry name" value="spore_YkwD"/>
    <property type="match status" value="1"/>
</dbReference>
<evidence type="ECO:0000259" key="2">
    <source>
        <dbReference type="Pfam" id="PF00188"/>
    </source>
</evidence>
<evidence type="ECO:0000313" key="3">
    <source>
        <dbReference type="EMBL" id="MFD2762220.1"/>
    </source>
</evidence>
<dbReference type="InterPro" id="IPR035940">
    <property type="entry name" value="CAP_sf"/>
</dbReference>
<dbReference type="InterPro" id="IPR014258">
    <property type="entry name" value="CAP_domain_YkwD-like"/>
</dbReference>
<dbReference type="CDD" id="cd05379">
    <property type="entry name" value="CAP_bacterial"/>
    <property type="match status" value="1"/>
</dbReference>
<feature type="signal peptide" evidence="1">
    <location>
        <begin position="1"/>
        <end position="22"/>
    </location>
</feature>
<accession>A0ABW5VC21</accession>
<feature type="chain" id="PRO_5045498258" evidence="1">
    <location>
        <begin position="23"/>
        <end position="211"/>
    </location>
</feature>
<dbReference type="InterPro" id="IPR014044">
    <property type="entry name" value="CAP_dom"/>
</dbReference>
<keyword evidence="1" id="KW-0732">Signal</keyword>
<gene>
    <name evidence="3" type="ORF">ACFSUO_14775</name>
</gene>
<dbReference type="SUPFAM" id="SSF55797">
    <property type="entry name" value="PR-1-like"/>
    <property type="match status" value="1"/>
</dbReference>
<dbReference type="EMBL" id="JBHUNA010000039">
    <property type="protein sequence ID" value="MFD2762220.1"/>
    <property type="molecule type" value="Genomic_DNA"/>
</dbReference>
<evidence type="ECO:0000256" key="1">
    <source>
        <dbReference type="SAM" id="SignalP"/>
    </source>
</evidence>
<dbReference type="RefSeq" id="WP_382395506.1">
    <property type="nucleotide sequence ID" value="NZ_JBHUNA010000039.1"/>
</dbReference>
<reference evidence="4" key="1">
    <citation type="journal article" date="2019" name="Int. J. Syst. Evol. Microbiol.">
        <title>The Global Catalogue of Microorganisms (GCM) 10K type strain sequencing project: providing services to taxonomists for standard genome sequencing and annotation.</title>
        <authorList>
            <consortium name="The Broad Institute Genomics Platform"/>
            <consortium name="The Broad Institute Genome Sequencing Center for Infectious Disease"/>
            <person name="Wu L."/>
            <person name="Ma J."/>
        </authorList>
    </citation>
    <scope>NUCLEOTIDE SEQUENCE [LARGE SCALE GENOMIC DNA]</scope>
    <source>
        <strain evidence="4">TISTR 1535</strain>
    </source>
</reference>
<comment type="caution">
    <text evidence="3">The sequence shown here is derived from an EMBL/GenBank/DDBJ whole genome shotgun (WGS) entry which is preliminary data.</text>
</comment>
<name>A0ABW5VC21_9BACI</name>
<dbReference type="PANTHER" id="PTHR31157:SF1">
    <property type="entry name" value="SCP DOMAIN-CONTAINING PROTEIN"/>
    <property type="match status" value="1"/>
</dbReference>